<evidence type="ECO:0000313" key="9">
    <source>
        <dbReference type="Proteomes" id="UP001602245"/>
    </source>
</evidence>
<evidence type="ECO:0000313" key="8">
    <source>
        <dbReference type="EMBL" id="MFF5294586.1"/>
    </source>
</evidence>
<evidence type="ECO:0000256" key="3">
    <source>
        <dbReference type="ARBA" id="ARBA00022692"/>
    </source>
</evidence>
<feature type="transmembrane region" description="Helical" evidence="6">
    <location>
        <begin position="652"/>
        <end position="673"/>
    </location>
</feature>
<feature type="domain" description="ABC3 transporter permease C-terminal" evidence="7">
    <location>
        <begin position="602"/>
        <end position="707"/>
    </location>
</feature>
<feature type="transmembrane region" description="Helical" evidence="6">
    <location>
        <begin position="21"/>
        <end position="45"/>
    </location>
</feature>
<keyword evidence="4 6" id="KW-1133">Transmembrane helix</keyword>
<feature type="transmembrane region" description="Helical" evidence="6">
    <location>
        <begin position="285"/>
        <end position="307"/>
    </location>
</feature>
<evidence type="ECO:0000256" key="2">
    <source>
        <dbReference type="ARBA" id="ARBA00022475"/>
    </source>
</evidence>
<keyword evidence="2" id="KW-1003">Cell membrane</keyword>
<gene>
    <name evidence="8" type="ORF">ACFY35_34535</name>
</gene>
<feature type="transmembrane region" description="Helical" evidence="6">
    <location>
        <begin position="685"/>
        <end position="707"/>
    </location>
</feature>
<name>A0ABW6WQU1_9ACTN</name>
<keyword evidence="3 6" id="KW-0812">Transmembrane</keyword>
<feature type="transmembrane region" description="Helical" evidence="6">
    <location>
        <begin position="186"/>
        <end position="214"/>
    </location>
</feature>
<feature type="transmembrane region" description="Helical" evidence="6">
    <location>
        <begin position="598"/>
        <end position="623"/>
    </location>
</feature>
<comment type="subcellular location">
    <subcellularLocation>
        <location evidence="1">Cell membrane</location>
        <topology evidence="1">Multi-pass membrane protein</topology>
    </subcellularLocation>
</comment>
<dbReference type="Pfam" id="PF02687">
    <property type="entry name" value="FtsX"/>
    <property type="match status" value="1"/>
</dbReference>
<feature type="transmembrane region" description="Helical" evidence="6">
    <location>
        <begin position="365"/>
        <end position="389"/>
    </location>
</feature>
<dbReference type="Proteomes" id="UP001602245">
    <property type="component" value="Unassembled WGS sequence"/>
</dbReference>
<sequence length="719" mass="74529">MTILLGFRLALAGGREGLARAALVAAGIATGVPLILLALSALPIMQNHIDRLAWHRTTATSPATAPDHAMWLAVTDRYAGQDIIRVQVAALGPRPPVPPGIARLPGPGERVLSPALASLVRSVPADQLGDRFPGRDVGQVGPDGLIVRGELVALVGRTPAEMLAMPGAIEIAGIEQPGLRLDLAGVWGVLFGLIAALVVGPVAVFVAMTVRVGGPRRDLRFAAVRLAGATRLQTAVLAATETVVAAVAGTLLGWLLYVGLRPVAAGMITLGHGSAIFTSDVAVPVVPLIVVLAGVPVLAVLTTLVALRPAQMTPLGVRHRRRRRPPSAWRLAPIVVGLAGAWYSFGAANDPDKVDDSLAQATLGQISMVSVLITLIGFFLTGAWVCMWVSRGMARVSRSAPTLIVARRIAADPYSTFRMVGGAAVAMYVATGVGFSVAASSSSTPPTTLDRGVVAVHTQGVAIPALMTGDAVVARVTPGQMIVVSCSDLARVTSMSCPLPIYQEGGADDQVYLRAEDLFTLPYPNPTSADTVFQPQGFSSPGPLTSSLPVQTVFVRTDGSTAAEERVRTLAAGAVPQSRSKVSADLAGGSGWTGVADILPYAMVFILILTACSLTVSVITGVLERRRPFAQLRASGVSLGELRRIVLLETGAPLAVTLLLGVGLAVLQSLILIAPSDWILPSGRFLAGLAVGAVAAYGVSLIALPFMSSATRLDAVRYE</sequence>
<accession>A0ABW6WQU1</accession>
<dbReference type="InterPro" id="IPR003838">
    <property type="entry name" value="ABC3_permease_C"/>
</dbReference>
<evidence type="ECO:0000256" key="1">
    <source>
        <dbReference type="ARBA" id="ARBA00004651"/>
    </source>
</evidence>
<comment type="caution">
    <text evidence="8">The sequence shown here is derived from an EMBL/GenBank/DDBJ whole genome shotgun (WGS) entry which is preliminary data.</text>
</comment>
<evidence type="ECO:0000256" key="6">
    <source>
        <dbReference type="SAM" id="Phobius"/>
    </source>
</evidence>
<protein>
    <submittedName>
        <fullName evidence="8">FtsX-like permease family protein</fullName>
    </submittedName>
</protein>
<evidence type="ECO:0000259" key="7">
    <source>
        <dbReference type="Pfam" id="PF02687"/>
    </source>
</evidence>
<dbReference type="RefSeq" id="WP_020517754.1">
    <property type="nucleotide sequence ID" value="NZ_JBIAZU010000006.1"/>
</dbReference>
<evidence type="ECO:0000256" key="5">
    <source>
        <dbReference type="ARBA" id="ARBA00023136"/>
    </source>
</evidence>
<organism evidence="8 9">
    <name type="scientific">Paractinoplanes globisporus</name>
    <dbReference type="NCBI Taxonomy" id="113565"/>
    <lineage>
        <taxon>Bacteria</taxon>
        <taxon>Bacillati</taxon>
        <taxon>Actinomycetota</taxon>
        <taxon>Actinomycetes</taxon>
        <taxon>Micromonosporales</taxon>
        <taxon>Micromonosporaceae</taxon>
        <taxon>Paractinoplanes</taxon>
    </lineage>
</organism>
<keyword evidence="5 6" id="KW-0472">Membrane</keyword>
<proteinExistence type="predicted"/>
<keyword evidence="9" id="KW-1185">Reference proteome</keyword>
<dbReference type="EMBL" id="JBIAZU010000006">
    <property type="protein sequence ID" value="MFF5294586.1"/>
    <property type="molecule type" value="Genomic_DNA"/>
</dbReference>
<feature type="transmembrane region" description="Helical" evidence="6">
    <location>
        <begin position="417"/>
        <end position="439"/>
    </location>
</feature>
<evidence type="ECO:0000256" key="4">
    <source>
        <dbReference type="ARBA" id="ARBA00022989"/>
    </source>
</evidence>
<feature type="transmembrane region" description="Helical" evidence="6">
    <location>
        <begin position="235"/>
        <end position="257"/>
    </location>
</feature>
<reference evidence="8 9" key="1">
    <citation type="submission" date="2024-10" db="EMBL/GenBank/DDBJ databases">
        <title>The Natural Products Discovery Center: Release of the First 8490 Sequenced Strains for Exploring Actinobacteria Biosynthetic Diversity.</title>
        <authorList>
            <person name="Kalkreuter E."/>
            <person name="Kautsar S.A."/>
            <person name="Yang D."/>
            <person name="Bader C.D."/>
            <person name="Teijaro C.N."/>
            <person name="Fluegel L."/>
            <person name="Davis C.M."/>
            <person name="Simpson J.R."/>
            <person name="Lauterbach L."/>
            <person name="Steele A.D."/>
            <person name="Gui C."/>
            <person name="Meng S."/>
            <person name="Li G."/>
            <person name="Viehrig K."/>
            <person name="Ye F."/>
            <person name="Su P."/>
            <person name="Kiefer A.F."/>
            <person name="Nichols A."/>
            <person name="Cepeda A.J."/>
            <person name="Yan W."/>
            <person name="Fan B."/>
            <person name="Jiang Y."/>
            <person name="Adhikari A."/>
            <person name="Zheng C.-J."/>
            <person name="Schuster L."/>
            <person name="Cowan T.M."/>
            <person name="Smanski M.J."/>
            <person name="Chevrette M.G."/>
            <person name="De Carvalho L.P.S."/>
            <person name="Shen B."/>
        </authorList>
    </citation>
    <scope>NUCLEOTIDE SEQUENCE [LARGE SCALE GENOMIC DNA]</scope>
    <source>
        <strain evidence="8 9">NPDC000087</strain>
    </source>
</reference>
<feature type="transmembrane region" description="Helical" evidence="6">
    <location>
        <begin position="328"/>
        <end position="345"/>
    </location>
</feature>